<comment type="caution">
    <text evidence="2">The sequence shown here is derived from an EMBL/GenBank/DDBJ whole genome shotgun (WGS) entry which is preliminary data.</text>
</comment>
<dbReference type="PANTHER" id="PTHR31032:SF1">
    <property type="entry name" value="PGR5-LIKE PROTEIN 1B, CHLOROPLASTIC"/>
    <property type="match status" value="1"/>
</dbReference>
<proteinExistence type="predicted"/>
<evidence type="ECO:0000256" key="1">
    <source>
        <dbReference type="SAM" id="Phobius"/>
    </source>
</evidence>
<name>A0A250X783_9CHLO</name>
<dbReference type="Proteomes" id="UP000232323">
    <property type="component" value="Unassembled WGS sequence"/>
</dbReference>
<evidence type="ECO:0000313" key="3">
    <source>
        <dbReference type="Proteomes" id="UP000232323"/>
    </source>
</evidence>
<dbReference type="PANTHER" id="PTHR31032">
    <property type="entry name" value="PGR5-LIKE PROTEIN 1B, CHLOROPLASTIC"/>
    <property type="match status" value="1"/>
</dbReference>
<feature type="transmembrane region" description="Helical" evidence="1">
    <location>
        <begin position="184"/>
        <end position="205"/>
    </location>
</feature>
<keyword evidence="1" id="KW-1133">Transmembrane helix</keyword>
<dbReference type="AlphaFoldDB" id="A0A250X783"/>
<sequence>MRTMSVNAITPAKSCVRLPSANRLKNICVQRLSSRLLPVKADNGKVQVASSIDESTENISGDYCQLDETGRKSAMRTIGEKEQEFLAAMGSYYYEKKSILSDAEFENLREELLWSGSKVAILDSDEQRFLEATLAYTRGQPILSDADYDELKAKLRAGNSIVTAQGPRCSIRSKKMYGDLKTDYARMLALNIPAVLLVLGIVFAIDDVTGFEITEAIELPPPYGVGLLWGLLLPTIFVIASALTNIGFKDSLILKGPCPNCGNENFTYFGDILTVTGNRGTNVVDCKSCRAGLTFDQNKRIVMVDEEPEEKLRKEAAAAAKKAAAAAKKKAVSPGA</sequence>
<keyword evidence="3" id="KW-1185">Reference proteome</keyword>
<evidence type="ECO:0008006" key="4">
    <source>
        <dbReference type="Google" id="ProtNLM"/>
    </source>
</evidence>
<dbReference type="GO" id="GO:0009773">
    <property type="term" value="P:photosynthetic electron transport in photosystem I"/>
    <property type="evidence" value="ECO:0007669"/>
    <property type="project" value="InterPro"/>
</dbReference>
<gene>
    <name evidence="2" type="ORF">CEUSTIGMA_g6384.t1</name>
</gene>
<dbReference type="GO" id="GO:0009535">
    <property type="term" value="C:chloroplast thylakoid membrane"/>
    <property type="evidence" value="ECO:0007669"/>
    <property type="project" value="InterPro"/>
</dbReference>
<dbReference type="GO" id="GO:0016730">
    <property type="term" value="F:oxidoreductase activity, acting on iron-sulfur proteins as donors"/>
    <property type="evidence" value="ECO:0007669"/>
    <property type="project" value="InterPro"/>
</dbReference>
<dbReference type="EMBL" id="BEGY01000037">
    <property type="protein sequence ID" value="GAX78944.1"/>
    <property type="molecule type" value="Genomic_DNA"/>
</dbReference>
<evidence type="ECO:0000313" key="2">
    <source>
        <dbReference type="EMBL" id="GAX78944.1"/>
    </source>
</evidence>
<accession>A0A250X783</accession>
<dbReference type="OrthoDB" id="38589at2759"/>
<keyword evidence="1" id="KW-0812">Transmembrane</keyword>
<organism evidence="2 3">
    <name type="scientific">Chlamydomonas eustigma</name>
    <dbReference type="NCBI Taxonomy" id="1157962"/>
    <lineage>
        <taxon>Eukaryota</taxon>
        <taxon>Viridiplantae</taxon>
        <taxon>Chlorophyta</taxon>
        <taxon>core chlorophytes</taxon>
        <taxon>Chlorophyceae</taxon>
        <taxon>CS clade</taxon>
        <taxon>Chlamydomonadales</taxon>
        <taxon>Chlamydomonadaceae</taxon>
        <taxon>Chlamydomonas</taxon>
    </lineage>
</organism>
<dbReference type="InterPro" id="IPR039987">
    <property type="entry name" value="PGRL1"/>
</dbReference>
<feature type="transmembrane region" description="Helical" evidence="1">
    <location>
        <begin position="225"/>
        <end position="246"/>
    </location>
</feature>
<reference evidence="2 3" key="1">
    <citation type="submission" date="2017-08" db="EMBL/GenBank/DDBJ databases">
        <title>Acidophilic green algal genome provides insights into adaptation to an acidic environment.</title>
        <authorList>
            <person name="Hirooka S."/>
            <person name="Hirose Y."/>
            <person name="Kanesaki Y."/>
            <person name="Higuchi S."/>
            <person name="Fujiwara T."/>
            <person name="Onuma R."/>
            <person name="Era A."/>
            <person name="Ohbayashi R."/>
            <person name="Uzuka A."/>
            <person name="Nozaki H."/>
            <person name="Yoshikawa H."/>
            <person name="Miyagishima S.Y."/>
        </authorList>
    </citation>
    <scope>NUCLEOTIDE SEQUENCE [LARGE SCALE GENOMIC DNA]</scope>
    <source>
        <strain evidence="2 3">NIES-2499</strain>
    </source>
</reference>
<keyword evidence="1" id="KW-0472">Membrane</keyword>
<dbReference type="STRING" id="1157962.A0A250X783"/>
<protein>
    <recommendedName>
        <fullName evidence="4">PGR5-like protein 1A, chloroplastic</fullName>
    </recommendedName>
</protein>